<dbReference type="CDD" id="cd00030">
    <property type="entry name" value="C2"/>
    <property type="match status" value="1"/>
</dbReference>
<dbReference type="SMART" id="SM00324">
    <property type="entry name" value="RhoGAP"/>
    <property type="match status" value="1"/>
</dbReference>
<evidence type="ECO:0000313" key="6">
    <source>
        <dbReference type="Proteomes" id="UP000007797"/>
    </source>
</evidence>
<dbReference type="Gene3D" id="2.60.40.150">
    <property type="entry name" value="C2 domain"/>
    <property type="match status" value="1"/>
</dbReference>
<dbReference type="CDD" id="cd00821">
    <property type="entry name" value="PH"/>
    <property type="match status" value="1"/>
</dbReference>
<dbReference type="InterPro" id="IPR001849">
    <property type="entry name" value="PH_domain"/>
</dbReference>
<dbReference type="Gene3D" id="1.10.555.10">
    <property type="entry name" value="Rho GTPase activation protein"/>
    <property type="match status" value="1"/>
</dbReference>
<dbReference type="GeneID" id="14872464"/>
<dbReference type="PROSITE" id="PS50238">
    <property type="entry name" value="RHOGAP"/>
    <property type="match status" value="1"/>
</dbReference>
<dbReference type="PANTHER" id="PTHR15228">
    <property type="entry name" value="SPERMATHECAL PHYSIOLOGY VARIANT"/>
    <property type="match status" value="1"/>
</dbReference>
<organism evidence="5 6">
    <name type="scientific">Cavenderia fasciculata</name>
    <name type="common">Slime mold</name>
    <name type="synonym">Dictyostelium fasciculatum</name>
    <dbReference type="NCBI Taxonomy" id="261658"/>
    <lineage>
        <taxon>Eukaryota</taxon>
        <taxon>Amoebozoa</taxon>
        <taxon>Evosea</taxon>
        <taxon>Eumycetozoa</taxon>
        <taxon>Dictyostelia</taxon>
        <taxon>Acytosteliales</taxon>
        <taxon>Cavenderiaceae</taxon>
        <taxon>Cavenderia</taxon>
    </lineage>
</organism>
<keyword evidence="6" id="KW-1185">Reference proteome</keyword>
<dbReference type="GO" id="GO:0007165">
    <property type="term" value="P:signal transduction"/>
    <property type="evidence" value="ECO:0007669"/>
    <property type="project" value="InterPro"/>
</dbReference>
<proteinExistence type="predicted"/>
<dbReference type="InterPro" id="IPR000008">
    <property type="entry name" value="C2_dom"/>
</dbReference>
<dbReference type="SUPFAM" id="SSF48350">
    <property type="entry name" value="GTPase activation domain, GAP"/>
    <property type="match status" value="1"/>
</dbReference>
<dbReference type="OrthoDB" id="79452at2759"/>
<dbReference type="SUPFAM" id="SSF49562">
    <property type="entry name" value="C2 domain (Calcium/lipid-binding domain, CaLB)"/>
    <property type="match status" value="1"/>
</dbReference>
<evidence type="ECO:0000259" key="2">
    <source>
        <dbReference type="PROSITE" id="PS50003"/>
    </source>
</evidence>
<feature type="domain" description="Rho-GAP" evidence="4">
    <location>
        <begin position="364"/>
        <end position="549"/>
    </location>
</feature>
<dbReference type="EMBL" id="GL883013">
    <property type="protein sequence ID" value="EGG20190.1"/>
    <property type="molecule type" value="Genomic_DNA"/>
</dbReference>
<dbReference type="AlphaFoldDB" id="F4PW26"/>
<accession>F4PW26</accession>
<feature type="domain" description="C2" evidence="3">
    <location>
        <begin position="207"/>
        <end position="325"/>
    </location>
</feature>
<evidence type="ECO:0000259" key="4">
    <source>
        <dbReference type="PROSITE" id="PS50238"/>
    </source>
</evidence>
<dbReference type="Gene3D" id="2.30.29.30">
    <property type="entry name" value="Pleckstrin-homology domain (PH domain)/Phosphotyrosine-binding domain (PTB)"/>
    <property type="match status" value="1"/>
</dbReference>
<sequence>MDTYVEDFTMQVISIRDTLRSRKLGAKSKKVFDLMVTTNGKSFTLEITQKKLNKLMSEIKKELYNVQLPNITINSGATDELIALFHMISNNPKMARSNALLKFVEKHGNKALSKAFVTEEFLKDSNFSGVLLKFKNKHKVTKKERLCFIKYNRMLYYYTMSKEVKGSICLDDCVVQKESTPGSFLLQTPTSGKYLFVAQSAANADQWMAALKDAISFCAKSKLCVSGQLSCTIVKGRSLTAKDLTGTSDPFAIAKIEGQQSKTQTIYKTLNPSWNESFVFYISKNQGYFYILVWDEDKYSASDFIGKAVIPLSALPQGQDSLLYLPMTPKTSKNSVKGDICVRLKYSYSMDNPPQGAQSPIFGQALTTFENRPDISKDSVPTFIYECVTFFEKHGAREEGIFRICGSSLEIKSLKQQIDMGQTISYTPDAVHSIAGVFKLYFRELPEPILTFDKYESFMTLGSSMNIKQATTLVKSLPKGNQTLLFILLPFLNFMGKAENGNMMNYANLAIVFGPAFLRPLVETNDSILKINIVNEITRKLIELSPQLFVV</sequence>
<evidence type="ECO:0000256" key="1">
    <source>
        <dbReference type="ARBA" id="ARBA00022468"/>
    </source>
</evidence>
<reference evidence="6" key="1">
    <citation type="journal article" date="2011" name="Genome Res.">
        <title>Phylogeny-wide analysis of social amoeba genomes highlights ancient origins for complex intercellular communication.</title>
        <authorList>
            <person name="Heidel A.J."/>
            <person name="Lawal H.M."/>
            <person name="Felder M."/>
            <person name="Schilde C."/>
            <person name="Helps N.R."/>
            <person name="Tunggal B."/>
            <person name="Rivero F."/>
            <person name="John U."/>
            <person name="Schleicher M."/>
            <person name="Eichinger L."/>
            <person name="Platzer M."/>
            <person name="Noegel A.A."/>
            <person name="Schaap P."/>
            <person name="Gloeckner G."/>
        </authorList>
    </citation>
    <scope>NUCLEOTIDE SEQUENCE [LARGE SCALE GENOMIC DNA]</scope>
    <source>
        <strain evidence="6">SH3</strain>
    </source>
</reference>
<dbReference type="InterPro" id="IPR035892">
    <property type="entry name" value="C2_domain_sf"/>
</dbReference>
<evidence type="ECO:0000259" key="3">
    <source>
        <dbReference type="PROSITE" id="PS50004"/>
    </source>
</evidence>
<dbReference type="Proteomes" id="UP000007797">
    <property type="component" value="Unassembled WGS sequence"/>
</dbReference>
<dbReference type="PANTHER" id="PTHR15228:SF24">
    <property type="entry name" value="RHO-GAP DOMAIN-CONTAINING PROTEIN"/>
    <property type="match status" value="1"/>
</dbReference>
<dbReference type="SMART" id="SM00233">
    <property type="entry name" value="PH"/>
    <property type="match status" value="1"/>
</dbReference>
<dbReference type="GO" id="GO:0005096">
    <property type="term" value="F:GTPase activator activity"/>
    <property type="evidence" value="ECO:0007669"/>
    <property type="project" value="UniProtKB-KW"/>
</dbReference>
<keyword evidence="1" id="KW-0343">GTPase activation</keyword>
<dbReference type="InterPro" id="IPR008936">
    <property type="entry name" value="Rho_GTPase_activation_prot"/>
</dbReference>
<dbReference type="InterPro" id="IPR051025">
    <property type="entry name" value="RhoGAP"/>
</dbReference>
<dbReference type="OMA" id="FRICGNS"/>
<dbReference type="CDD" id="cd00159">
    <property type="entry name" value="RhoGAP"/>
    <property type="match status" value="1"/>
</dbReference>
<dbReference type="PRINTS" id="PR00360">
    <property type="entry name" value="C2DOMAIN"/>
</dbReference>
<dbReference type="Pfam" id="PF00620">
    <property type="entry name" value="RhoGAP"/>
    <property type="match status" value="1"/>
</dbReference>
<dbReference type="PROSITE" id="PS50004">
    <property type="entry name" value="C2"/>
    <property type="match status" value="1"/>
</dbReference>
<dbReference type="Pfam" id="PF00168">
    <property type="entry name" value="C2"/>
    <property type="match status" value="1"/>
</dbReference>
<dbReference type="RefSeq" id="XP_004367173.1">
    <property type="nucleotide sequence ID" value="XM_004367116.1"/>
</dbReference>
<protein>
    <submittedName>
        <fullName evidence="5">Pleckstrin domain-containing protein</fullName>
    </submittedName>
</protein>
<dbReference type="InterPro" id="IPR000198">
    <property type="entry name" value="RhoGAP_dom"/>
</dbReference>
<dbReference type="KEGG" id="dfa:DFA_07310"/>
<feature type="domain" description="PH" evidence="2">
    <location>
        <begin position="124"/>
        <end position="216"/>
    </location>
</feature>
<name>F4PW26_CACFS</name>
<dbReference type="Pfam" id="PF00169">
    <property type="entry name" value="PH"/>
    <property type="match status" value="1"/>
</dbReference>
<dbReference type="SUPFAM" id="SSF50729">
    <property type="entry name" value="PH domain-like"/>
    <property type="match status" value="1"/>
</dbReference>
<gene>
    <name evidence="5" type="primary">gacEE</name>
    <name evidence="5" type="ORF">DFA_07310</name>
</gene>
<evidence type="ECO:0000313" key="5">
    <source>
        <dbReference type="EMBL" id="EGG20190.1"/>
    </source>
</evidence>
<dbReference type="InterPro" id="IPR011993">
    <property type="entry name" value="PH-like_dom_sf"/>
</dbReference>
<dbReference type="PROSITE" id="PS50003">
    <property type="entry name" value="PH_DOMAIN"/>
    <property type="match status" value="1"/>
</dbReference>
<dbReference type="SMART" id="SM00239">
    <property type="entry name" value="C2"/>
    <property type="match status" value="1"/>
</dbReference>